<gene>
    <name evidence="1" type="ORF">yc1106_06182</name>
</gene>
<protein>
    <submittedName>
        <fullName evidence="1">DDE-domain-containing protein</fullName>
    </submittedName>
</protein>
<keyword evidence="2" id="KW-1185">Reference proteome</keyword>
<accession>A0A9Q9DSQ9</accession>
<organism evidence="1 2">
    <name type="scientific">Curvularia clavata</name>
    <dbReference type="NCBI Taxonomy" id="95742"/>
    <lineage>
        <taxon>Eukaryota</taxon>
        <taxon>Fungi</taxon>
        <taxon>Dikarya</taxon>
        <taxon>Ascomycota</taxon>
        <taxon>Pezizomycotina</taxon>
        <taxon>Dothideomycetes</taxon>
        <taxon>Pleosporomycetidae</taxon>
        <taxon>Pleosporales</taxon>
        <taxon>Pleosporineae</taxon>
        <taxon>Pleosporaceae</taxon>
        <taxon>Curvularia</taxon>
    </lineage>
</organism>
<evidence type="ECO:0000313" key="1">
    <source>
        <dbReference type="EMBL" id="USP78908.1"/>
    </source>
</evidence>
<reference evidence="1" key="1">
    <citation type="submission" date="2021-12" db="EMBL/GenBank/DDBJ databases">
        <title>Curvularia clavata genome.</title>
        <authorList>
            <person name="Cao Y."/>
        </authorList>
    </citation>
    <scope>NUCLEOTIDE SEQUENCE</scope>
    <source>
        <strain evidence="1">Yc1106</strain>
    </source>
</reference>
<dbReference type="AlphaFoldDB" id="A0A9Q9DSQ9"/>
<proteinExistence type="predicted"/>
<evidence type="ECO:0000313" key="2">
    <source>
        <dbReference type="Proteomes" id="UP001056012"/>
    </source>
</evidence>
<name>A0A9Q9DSQ9_CURCL</name>
<dbReference type="EMBL" id="CP089277">
    <property type="protein sequence ID" value="USP78908.1"/>
    <property type="molecule type" value="Genomic_DNA"/>
</dbReference>
<dbReference type="Proteomes" id="UP001056012">
    <property type="component" value="Chromosome 4"/>
</dbReference>
<dbReference type="OrthoDB" id="4357141at2759"/>
<sequence length="92" mass="10389">MVKQVTKILSPSTQCNLQKYVQKLSKAGHIAISIGFLQRDRIQFLTRINEEAKIQRSAEADMLGKAKVMGYNKLEEARTKRGKKEAAKAAKR</sequence>
<dbReference type="VEuPathDB" id="FungiDB:yc1106_06182"/>